<dbReference type="AlphaFoldDB" id="A0A9W6USF7"/>
<protein>
    <submittedName>
        <fullName evidence="1">Uncharacterized protein</fullName>
    </submittedName>
</protein>
<name>A0A9W6USF7_9ACTN</name>
<dbReference type="Proteomes" id="UP001165143">
    <property type="component" value="Unassembled WGS sequence"/>
</dbReference>
<comment type="caution">
    <text evidence="1">The sequence shown here is derived from an EMBL/GenBank/DDBJ whole genome shotgun (WGS) entry which is preliminary data.</text>
</comment>
<dbReference type="EMBL" id="BSRX01000039">
    <property type="protein sequence ID" value="GLW57540.1"/>
    <property type="molecule type" value="Genomic_DNA"/>
</dbReference>
<evidence type="ECO:0000313" key="1">
    <source>
        <dbReference type="EMBL" id="GLW57540.1"/>
    </source>
</evidence>
<gene>
    <name evidence="1" type="ORF">Kpho01_55510</name>
</gene>
<organism evidence="1 2">
    <name type="scientific">Kitasatospora phosalacinea</name>
    <dbReference type="NCBI Taxonomy" id="2065"/>
    <lineage>
        <taxon>Bacteria</taxon>
        <taxon>Bacillati</taxon>
        <taxon>Actinomycetota</taxon>
        <taxon>Actinomycetes</taxon>
        <taxon>Kitasatosporales</taxon>
        <taxon>Streptomycetaceae</taxon>
        <taxon>Kitasatospora</taxon>
    </lineage>
</organism>
<reference evidence="1" key="1">
    <citation type="submission" date="2023-02" db="EMBL/GenBank/DDBJ databases">
        <title>Kitasatospora phosalacinea NBRC 14362.</title>
        <authorList>
            <person name="Ichikawa N."/>
            <person name="Sato H."/>
            <person name="Tonouchi N."/>
        </authorList>
    </citation>
    <scope>NUCLEOTIDE SEQUENCE</scope>
    <source>
        <strain evidence="1">NBRC 14362</strain>
    </source>
</reference>
<accession>A0A9W6USF7</accession>
<proteinExistence type="predicted"/>
<sequence>MAAEAREVAAGRMEPGEAFLAELFPEALLTATDAVLQGFETDVRGLAGASDEQVMAVVERVVLALNAVNESFDGAAYETGEREQLCEYLDRVLVDGGVDVPALAGRLGIDRYEITDEWRDW</sequence>
<evidence type="ECO:0000313" key="2">
    <source>
        <dbReference type="Proteomes" id="UP001165143"/>
    </source>
</evidence>